<evidence type="ECO:0000313" key="2">
    <source>
        <dbReference type="Proteomes" id="UP001066276"/>
    </source>
</evidence>
<reference evidence="1" key="1">
    <citation type="journal article" date="2022" name="bioRxiv">
        <title>Sequencing and chromosome-scale assembly of the giantPleurodeles waltlgenome.</title>
        <authorList>
            <person name="Brown T."/>
            <person name="Elewa A."/>
            <person name="Iarovenko S."/>
            <person name="Subramanian E."/>
            <person name="Araus A.J."/>
            <person name="Petzold A."/>
            <person name="Susuki M."/>
            <person name="Suzuki K.-i.T."/>
            <person name="Hayashi T."/>
            <person name="Toyoda A."/>
            <person name="Oliveira C."/>
            <person name="Osipova E."/>
            <person name="Leigh N.D."/>
            <person name="Simon A."/>
            <person name="Yun M.H."/>
        </authorList>
    </citation>
    <scope>NUCLEOTIDE SEQUENCE</scope>
    <source>
        <strain evidence="1">20211129_DDA</strain>
        <tissue evidence="1">Liver</tissue>
    </source>
</reference>
<evidence type="ECO:0000313" key="1">
    <source>
        <dbReference type="EMBL" id="KAJ1135360.1"/>
    </source>
</evidence>
<dbReference type="AlphaFoldDB" id="A0AAV7Q5D3"/>
<gene>
    <name evidence="1" type="ORF">NDU88_001800</name>
</gene>
<proteinExistence type="predicted"/>
<dbReference type="Proteomes" id="UP001066276">
    <property type="component" value="Chromosome 6"/>
</dbReference>
<keyword evidence="2" id="KW-1185">Reference proteome</keyword>
<sequence length="103" mass="10828">MEMSAWSCDGDDLNDGAFWTDIWALVWVSTGCGIGAGISGTVDDRGGSGGGEGGDEAGGAELGMTIEEGSMYWNTQSLEMNKYVFSFSLPPVDLLTLKGSNYL</sequence>
<name>A0AAV7Q5D3_PLEWA</name>
<comment type="caution">
    <text evidence="1">The sequence shown here is derived from an EMBL/GenBank/DDBJ whole genome shotgun (WGS) entry which is preliminary data.</text>
</comment>
<protein>
    <submittedName>
        <fullName evidence="1">Uncharacterized protein</fullName>
    </submittedName>
</protein>
<dbReference type="EMBL" id="JANPWB010000010">
    <property type="protein sequence ID" value="KAJ1135360.1"/>
    <property type="molecule type" value="Genomic_DNA"/>
</dbReference>
<accession>A0AAV7Q5D3</accession>
<organism evidence="1 2">
    <name type="scientific">Pleurodeles waltl</name>
    <name type="common">Iberian ribbed newt</name>
    <dbReference type="NCBI Taxonomy" id="8319"/>
    <lineage>
        <taxon>Eukaryota</taxon>
        <taxon>Metazoa</taxon>
        <taxon>Chordata</taxon>
        <taxon>Craniata</taxon>
        <taxon>Vertebrata</taxon>
        <taxon>Euteleostomi</taxon>
        <taxon>Amphibia</taxon>
        <taxon>Batrachia</taxon>
        <taxon>Caudata</taxon>
        <taxon>Salamandroidea</taxon>
        <taxon>Salamandridae</taxon>
        <taxon>Pleurodelinae</taxon>
        <taxon>Pleurodeles</taxon>
    </lineage>
</organism>